<accession>A0A1W0WCV7</accession>
<evidence type="ECO:0000256" key="2">
    <source>
        <dbReference type="ARBA" id="ARBA00022803"/>
    </source>
</evidence>
<gene>
    <name evidence="4" type="ORF">BV898_12687</name>
</gene>
<dbReference type="PANTHER" id="PTHR44314:SF1">
    <property type="entry name" value="CILIA- AND FLAGELLA-ASSOCIATED PROTEIN 70"/>
    <property type="match status" value="1"/>
</dbReference>
<dbReference type="InterPro" id="IPR011990">
    <property type="entry name" value="TPR-like_helical_dom_sf"/>
</dbReference>
<dbReference type="OrthoDB" id="10262375at2759"/>
<comment type="caution">
    <text evidence="4">The sequence shown here is derived from an EMBL/GenBank/DDBJ whole genome shotgun (WGS) entry which is preliminary data.</text>
</comment>
<dbReference type="GO" id="GO:0003341">
    <property type="term" value="P:cilium movement"/>
    <property type="evidence" value="ECO:0007669"/>
    <property type="project" value="TreeGrafter"/>
</dbReference>
<dbReference type="Gene3D" id="1.25.40.10">
    <property type="entry name" value="Tetratricopeptide repeat domain"/>
    <property type="match status" value="2"/>
</dbReference>
<feature type="compositionally biased region" description="Low complexity" evidence="3">
    <location>
        <begin position="472"/>
        <end position="483"/>
    </location>
</feature>
<keyword evidence="5" id="KW-1185">Reference proteome</keyword>
<protein>
    <submittedName>
        <fullName evidence="4">Cilia- and flagella-associated protein 70</fullName>
    </submittedName>
</protein>
<organism evidence="4 5">
    <name type="scientific">Hypsibius exemplaris</name>
    <name type="common">Freshwater tardigrade</name>
    <dbReference type="NCBI Taxonomy" id="2072580"/>
    <lineage>
        <taxon>Eukaryota</taxon>
        <taxon>Metazoa</taxon>
        <taxon>Ecdysozoa</taxon>
        <taxon>Tardigrada</taxon>
        <taxon>Eutardigrada</taxon>
        <taxon>Parachela</taxon>
        <taxon>Hypsibioidea</taxon>
        <taxon>Hypsibiidae</taxon>
        <taxon>Hypsibius</taxon>
    </lineage>
</organism>
<dbReference type="InterPro" id="IPR052628">
    <property type="entry name" value="CFAP70"/>
</dbReference>
<keyword evidence="1" id="KW-0677">Repeat</keyword>
<dbReference type="InterPro" id="IPR019734">
    <property type="entry name" value="TPR_rpt"/>
</dbReference>
<proteinExistence type="predicted"/>
<evidence type="ECO:0000313" key="4">
    <source>
        <dbReference type="EMBL" id="OQV13029.1"/>
    </source>
</evidence>
<evidence type="ECO:0000256" key="3">
    <source>
        <dbReference type="SAM" id="MobiDB-lite"/>
    </source>
</evidence>
<dbReference type="GO" id="GO:0031514">
    <property type="term" value="C:motile cilium"/>
    <property type="evidence" value="ECO:0007669"/>
    <property type="project" value="TreeGrafter"/>
</dbReference>
<keyword evidence="4" id="KW-0969">Cilium</keyword>
<reference evidence="5" key="1">
    <citation type="submission" date="2017-01" db="EMBL/GenBank/DDBJ databases">
        <title>Comparative genomics of anhydrobiosis in the tardigrade Hypsibius dujardini.</title>
        <authorList>
            <person name="Yoshida Y."/>
            <person name="Koutsovoulos G."/>
            <person name="Laetsch D."/>
            <person name="Stevens L."/>
            <person name="Kumar S."/>
            <person name="Horikawa D."/>
            <person name="Ishino K."/>
            <person name="Komine S."/>
            <person name="Tomita M."/>
            <person name="Blaxter M."/>
            <person name="Arakawa K."/>
        </authorList>
    </citation>
    <scope>NUCLEOTIDE SEQUENCE [LARGE SCALE GENOMIC DNA]</scope>
    <source>
        <strain evidence="5">Z151</strain>
    </source>
</reference>
<dbReference type="AlphaFoldDB" id="A0A1W0WCV7"/>
<dbReference type="Pfam" id="PF13432">
    <property type="entry name" value="TPR_16"/>
    <property type="match status" value="1"/>
</dbReference>
<sequence length="1210" mass="136387">MSQGQDKTDATVARSTLPPSPTKGLASGIHTSVAAPALKVTFDIVIEKLQNFNAIKVRETGEWTLLVKAFFLTDKPLAVSQPLLITAPTTAEMRMRLTVCMEVATYGDMDSLVYCPLVLNFYEIEVIARDAKRKSTPEEKVELLGQSLLDLMPLVLGEVKVERKLPIFLPTRLVDPDAIEQVFYGSGEETAVFVKLHTDNPIIPSEYSSLFNVLTMDVNGCYQLPQAWLQPVPGSSQVNPSTYSIVTSVPSTGDHERFLLVTGRTLQLHADKAQRSLVRWPTSPLFISKSVYMEHTSAELKPSWVESGLEAVVGGEPADRPCVLVNTQFRCILSRDAQDAFKARAVATKVWPVEILHVTFPEKHVSVARKKNNTDVQAASTEDAIITRHGVAYVDVSPLLYPGKKSALGSFPIVPFDAHEFHQKTGRKSAGLNVFGNCEGKGEPDKPVAPVLSKKEKAGVVVDAHASNLSSSKKSLTIPSSPTHDGVLPPTHHSQDEIDKQMYLANESYAYVRMALHEPLVPKIRRSGAEFTADDIAQFHPASQCPNDNGLAAMAEFREEVKRCYSLAARLYNKEAKASKDWVTIYHNIEKEVYMSGEICLLQERLKRHILRIVRDRFYKVKPFEGELEYQEFLSELYGDLIREIHLTNPPIHAQITEKPLIYSTTLRILALEAEIDSKHLKAEQLLLRRVTEASAIDRDRVWVELGHFQSRHRKHSEAAQSFCEALRDDCENVDTLFLLANAFYEEDKLKEALLVFQAIAVLAESPVAWTALGIVYEGLAADTTGGYNVLKERAYYQANVCLGHSEERLKEYRIQLANLERLCASEIPNHVSVPNRVSEVPNYDLASNPVLVPNPVSVPNHVSVPNRASVPNHVSVSNHVLVPNHASVPNHVSVPSRVSEVPNYDSASDHVSVLNHLIGEEALNRCQHLLRNILHPCLPTAKLASMDQCWRTEPELLLFRPVEKLRNFDQRKTRKHHPKALLEDNIFYYSLPYFASCGLCRFTNRCVVKLNGVCAVNDPVFWKSALRSWMENHRYLEARKLMDELTTLQEQSATFHVHRGTLAAIHRDDDLAVRSFDKALATDIRSWDRYAVYYRYGQLAQERKDHRRSREMFQFATKLHPTATCWLGCGVASFHMNDWFNAEFALNQANVLDATSAKTWAYLAMLAHRSDRRALALKHFQTSQQCGLQKEDPLFKEVEWFLQRDFHFS</sequence>
<evidence type="ECO:0000256" key="1">
    <source>
        <dbReference type="ARBA" id="ARBA00022737"/>
    </source>
</evidence>
<evidence type="ECO:0000313" key="5">
    <source>
        <dbReference type="Proteomes" id="UP000192578"/>
    </source>
</evidence>
<keyword evidence="4" id="KW-0966">Cell projection</keyword>
<dbReference type="GO" id="GO:0070062">
    <property type="term" value="C:extracellular exosome"/>
    <property type="evidence" value="ECO:0007669"/>
    <property type="project" value="TreeGrafter"/>
</dbReference>
<keyword evidence="4" id="KW-0282">Flagellum</keyword>
<keyword evidence="2" id="KW-0802">TPR repeat</keyword>
<dbReference type="Proteomes" id="UP000192578">
    <property type="component" value="Unassembled WGS sequence"/>
</dbReference>
<feature type="region of interest" description="Disordered" evidence="3">
    <location>
        <begin position="1"/>
        <end position="25"/>
    </location>
</feature>
<dbReference type="PANTHER" id="PTHR44314">
    <property type="entry name" value="CILIA- AND FLAGELLA-ASSOCIATED PROTEIN 70"/>
    <property type="match status" value="1"/>
</dbReference>
<dbReference type="SUPFAM" id="SSF48452">
    <property type="entry name" value="TPR-like"/>
    <property type="match status" value="2"/>
</dbReference>
<feature type="region of interest" description="Disordered" evidence="3">
    <location>
        <begin position="472"/>
        <end position="495"/>
    </location>
</feature>
<dbReference type="SMART" id="SM00028">
    <property type="entry name" value="TPR"/>
    <property type="match status" value="4"/>
</dbReference>
<name>A0A1W0WCV7_HYPEX</name>
<dbReference type="GO" id="GO:0060271">
    <property type="term" value="P:cilium assembly"/>
    <property type="evidence" value="ECO:0007669"/>
    <property type="project" value="TreeGrafter"/>
</dbReference>
<dbReference type="EMBL" id="MTYJ01000131">
    <property type="protein sequence ID" value="OQV13029.1"/>
    <property type="molecule type" value="Genomic_DNA"/>
</dbReference>